<dbReference type="OrthoDB" id="276989at2759"/>
<dbReference type="GO" id="GO:0031390">
    <property type="term" value="C:Ctf18 RFC-like complex"/>
    <property type="evidence" value="ECO:0007669"/>
    <property type="project" value="InterPro"/>
</dbReference>
<protein>
    <recommendedName>
        <fullName evidence="5">Sister chromatid cohesion protein DCC1</fullName>
    </recommendedName>
</protein>
<dbReference type="Proteomes" id="UP000053257">
    <property type="component" value="Unassembled WGS sequence"/>
</dbReference>
<proteinExistence type="inferred from homology"/>
<evidence type="ECO:0000256" key="1">
    <source>
        <dbReference type="ARBA" id="ARBA00007017"/>
    </source>
</evidence>
<dbReference type="GO" id="GO:0034088">
    <property type="term" value="P:maintenance of mitotic sister chromatid cohesion"/>
    <property type="evidence" value="ECO:0007669"/>
    <property type="project" value="TreeGrafter"/>
</dbReference>
<accession>A0A0C3S5X1</accession>
<evidence type="ECO:0000313" key="3">
    <source>
        <dbReference type="EMBL" id="KIP11526.1"/>
    </source>
</evidence>
<dbReference type="GO" id="GO:0000775">
    <property type="term" value="C:chromosome, centromeric region"/>
    <property type="evidence" value="ECO:0007669"/>
    <property type="project" value="TreeGrafter"/>
</dbReference>
<dbReference type="PANTHER" id="PTHR13395">
    <property type="entry name" value="SISTER CHROMATID COHESION PROTEIN DCC1-RELATED"/>
    <property type="match status" value="1"/>
</dbReference>
<name>A0A0C3S5X1_PHLG1</name>
<dbReference type="EMBL" id="KN840445">
    <property type="protein sequence ID" value="KIP11526.1"/>
    <property type="molecule type" value="Genomic_DNA"/>
</dbReference>
<sequence>MVEFNLRLTTNSAEHSGSYRILELPPDIHKLIDSTFDGNAGLSIKGNKDEDAVLCTLDKTYALRSVVLSNSVLVVTPPVDASGDPDTDVVIQDTIHEVLELVPTLPRLQRLNGMLRGREYDEGHDEDEDIVVDDSNGHTRSRSKLTYDDARSMLQASELELALGLRDRHILILDGELRPLASSYLTAILEFLLTALVSYSLSHHSAPTEQVVTILEQDHEVRSDVTRQVMGWFGEFGEDSWKMNVAATVREVGLGILRAFRNEPIVEDQFLAKWRAAVGDTFESSVDLILLLGNYLTNRQPLDETAPPLLTYFPASDLPSDPAGRFADLFLTRARWKAEEISPFLSDIVVDNKERDKLLLKYARGITDSQGIWYTARAKQG</sequence>
<dbReference type="STRING" id="745531.A0A0C3S5X1"/>
<keyword evidence="2" id="KW-0235">DNA replication</keyword>
<evidence type="ECO:0000256" key="2">
    <source>
        <dbReference type="ARBA" id="ARBA00022705"/>
    </source>
</evidence>
<reference evidence="3 4" key="1">
    <citation type="journal article" date="2014" name="PLoS Genet.">
        <title>Analysis of the Phlebiopsis gigantea genome, transcriptome and secretome provides insight into its pioneer colonization strategies of wood.</title>
        <authorList>
            <person name="Hori C."/>
            <person name="Ishida T."/>
            <person name="Igarashi K."/>
            <person name="Samejima M."/>
            <person name="Suzuki H."/>
            <person name="Master E."/>
            <person name="Ferreira P."/>
            <person name="Ruiz-Duenas F.J."/>
            <person name="Held B."/>
            <person name="Canessa P."/>
            <person name="Larrondo L.F."/>
            <person name="Schmoll M."/>
            <person name="Druzhinina I.S."/>
            <person name="Kubicek C.P."/>
            <person name="Gaskell J.A."/>
            <person name="Kersten P."/>
            <person name="St John F."/>
            <person name="Glasner J."/>
            <person name="Sabat G."/>
            <person name="Splinter BonDurant S."/>
            <person name="Syed K."/>
            <person name="Yadav J."/>
            <person name="Mgbeahuruike A.C."/>
            <person name="Kovalchuk A."/>
            <person name="Asiegbu F.O."/>
            <person name="Lackner G."/>
            <person name="Hoffmeister D."/>
            <person name="Rencoret J."/>
            <person name="Gutierrez A."/>
            <person name="Sun H."/>
            <person name="Lindquist E."/>
            <person name="Barry K."/>
            <person name="Riley R."/>
            <person name="Grigoriev I.V."/>
            <person name="Henrissat B."/>
            <person name="Kues U."/>
            <person name="Berka R.M."/>
            <person name="Martinez A.T."/>
            <person name="Covert S.F."/>
            <person name="Blanchette R.A."/>
            <person name="Cullen D."/>
        </authorList>
    </citation>
    <scope>NUCLEOTIDE SEQUENCE [LARGE SCALE GENOMIC DNA]</scope>
    <source>
        <strain evidence="3 4">11061_1 CR5-6</strain>
    </source>
</reference>
<dbReference type="GO" id="GO:0006260">
    <property type="term" value="P:DNA replication"/>
    <property type="evidence" value="ECO:0007669"/>
    <property type="project" value="UniProtKB-KW"/>
</dbReference>
<keyword evidence="4" id="KW-1185">Reference proteome</keyword>
<dbReference type="AlphaFoldDB" id="A0A0C3S5X1"/>
<organism evidence="3 4">
    <name type="scientific">Phlebiopsis gigantea (strain 11061_1 CR5-6)</name>
    <name type="common">White-rot fungus</name>
    <name type="synonym">Peniophora gigantea</name>
    <dbReference type="NCBI Taxonomy" id="745531"/>
    <lineage>
        <taxon>Eukaryota</taxon>
        <taxon>Fungi</taxon>
        <taxon>Dikarya</taxon>
        <taxon>Basidiomycota</taxon>
        <taxon>Agaricomycotina</taxon>
        <taxon>Agaricomycetes</taxon>
        <taxon>Polyporales</taxon>
        <taxon>Phanerochaetaceae</taxon>
        <taxon>Phlebiopsis</taxon>
    </lineage>
</organism>
<evidence type="ECO:0008006" key="5">
    <source>
        <dbReference type="Google" id="ProtNLM"/>
    </source>
</evidence>
<dbReference type="PANTHER" id="PTHR13395:SF6">
    <property type="entry name" value="SISTER CHROMATID COHESION PROTEIN DCC1"/>
    <property type="match status" value="1"/>
</dbReference>
<dbReference type="GO" id="GO:0000785">
    <property type="term" value="C:chromatin"/>
    <property type="evidence" value="ECO:0007669"/>
    <property type="project" value="TreeGrafter"/>
</dbReference>
<gene>
    <name evidence="3" type="ORF">PHLGIDRAFT_99307</name>
</gene>
<dbReference type="Pfam" id="PF09724">
    <property type="entry name" value="Dcc1"/>
    <property type="match status" value="1"/>
</dbReference>
<comment type="similarity">
    <text evidence="1">Belongs to the DCC1 family.</text>
</comment>
<dbReference type="HOGENOM" id="CLU_034504_0_0_1"/>
<dbReference type="InterPro" id="IPR019128">
    <property type="entry name" value="Dcc1"/>
</dbReference>
<evidence type="ECO:0000313" key="4">
    <source>
        <dbReference type="Proteomes" id="UP000053257"/>
    </source>
</evidence>